<comment type="pathway">
    <text evidence="2">Carbohydrate biosynthesis; dTDP-L-rhamnose biosynthesis.</text>
</comment>
<sequence>MSTLARSGPWAVVGASGMLGRDLVDLLASRGIEVTALGRTDLDLTDAGASQRALVGAAVVVNCAAWTAVDDAESREAEAFAVNATGAANLARAARVAGARFVHVSTDYVFDGEATEPYAEDAPVAPRSAYGRTKAAGERAVRAEAPDHLIVRTAWLYGAHGGCFPKTMARLAAERDRLTVVDDQVGQPTWARDLADLIVRLVEAGAPSGTYHGTSSGRTSWFGFARRIVAATGHRTIVEPTTSEAFPRPAPRPACSVLGHDALHAVGVEPIGDWAERWDVAAPEVLAPLSPRAG</sequence>
<dbReference type="GO" id="GO:0008831">
    <property type="term" value="F:dTDP-4-dehydrorhamnose reductase activity"/>
    <property type="evidence" value="ECO:0007669"/>
    <property type="project" value="UniProtKB-EC"/>
</dbReference>
<keyword evidence="5" id="KW-1185">Reference proteome</keyword>
<dbReference type="Proteomes" id="UP000757540">
    <property type="component" value="Unassembled WGS sequence"/>
</dbReference>
<evidence type="ECO:0000313" key="4">
    <source>
        <dbReference type="EMBL" id="NOV97306.1"/>
    </source>
</evidence>
<dbReference type="InterPro" id="IPR029903">
    <property type="entry name" value="RmlD-like-bd"/>
</dbReference>
<dbReference type="PANTHER" id="PTHR10491:SF4">
    <property type="entry name" value="METHIONINE ADENOSYLTRANSFERASE 2 SUBUNIT BETA"/>
    <property type="match status" value="1"/>
</dbReference>
<accession>A0ABX2A6S6</accession>
<organism evidence="4 5">
    <name type="scientific">Isoptericola halotolerans</name>
    <dbReference type="NCBI Taxonomy" id="300560"/>
    <lineage>
        <taxon>Bacteria</taxon>
        <taxon>Bacillati</taxon>
        <taxon>Actinomycetota</taxon>
        <taxon>Actinomycetes</taxon>
        <taxon>Micrococcales</taxon>
        <taxon>Promicromonosporaceae</taxon>
        <taxon>Isoptericola</taxon>
    </lineage>
</organism>
<dbReference type="EMBL" id="JABEZU010000002">
    <property type="protein sequence ID" value="NOV97306.1"/>
    <property type="molecule type" value="Genomic_DNA"/>
</dbReference>
<dbReference type="NCBIfam" id="TIGR01214">
    <property type="entry name" value="rmlD"/>
    <property type="match status" value="1"/>
</dbReference>
<evidence type="ECO:0000259" key="3">
    <source>
        <dbReference type="Pfam" id="PF04321"/>
    </source>
</evidence>
<dbReference type="EC" id="1.1.1.133" evidence="2"/>
<dbReference type="Gene3D" id="3.40.50.720">
    <property type="entry name" value="NAD(P)-binding Rossmann-like Domain"/>
    <property type="match status" value="1"/>
</dbReference>
<evidence type="ECO:0000256" key="2">
    <source>
        <dbReference type="RuleBase" id="RU364082"/>
    </source>
</evidence>
<keyword evidence="2" id="KW-0521">NADP</keyword>
<name>A0ABX2A6S6_9MICO</name>
<dbReference type="RefSeq" id="WP_343036358.1">
    <property type="nucleotide sequence ID" value="NZ_BAAAML010000014.1"/>
</dbReference>
<dbReference type="InterPro" id="IPR036291">
    <property type="entry name" value="NAD(P)-bd_dom_sf"/>
</dbReference>
<dbReference type="Gene3D" id="3.90.25.10">
    <property type="entry name" value="UDP-galactose 4-epimerase, domain 1"/>
    <property type="match status" value="1"/>
</dbReference>
<comment type="function">
    <text evidence="2">Catalyzes the reduction of dTDP-6-deoxy-L-lyxo-4-hexulose to yield dTDP-L-rhamnose.</text>
</comment>
<dbReference type="Pfam" id="PF04321">
    <property type="entry name" value="RmlD_sub_bind"/>
    <property type="match status" value="1"/>
</dbReference>
<dbReference type="SUPFAM" id="SSF51735">
    <property type="entry name" value="NAD(P)-binding Rossmann-fold domains"/>
    <property type="match status" value="1"/>
</dbReference>
<protein>
    <recommendedName>
        <fullName evidence="2">dTDP-4-dehydrorhamnose reductase</fullName>
        <ecNumber evidence="2">1.1.1.133</ecNumber>
    </recommendedName>
</protein>
<comment type="similarity">
    <text evidence="1 2">Belongs to the dTDP-4-dehydrorhamnose reductase family.</text>
</comment>
<feature type="domain" description="RmlD-like substrate binding" evidence="3">
    <location>
        <begin position="12"/>
        <end position="277"/>
    </location>
</feature>
<dbReference type="PANTHER" id="PTHR10491">
    <property type="entry name" value="DTDP-4-DEHYDRORHAMNOSE REDUCTASE"/>
    <property type="match status" value="1"/>
</dbReference>
<keyword evidence="2 4" id="KW-0560">Oxidoreductase</keyword>
<evidence type="ECO:0000313" key="5">
    <source>
        <dbReference type="Proteomes" id="UP000757540"/>
    </source>
</evidence>
<proteinExistence type="inferred from homology"/>
<dbReference type="InterPro" id="IPR005913">
    <property type="entry name" value="dTDP_dehydrorham_reduct"/>
</dbReference>
<reference evidence="4 5" key="1">
    <citation type="submission" date="2020-05" db="EMBL/GenBank/DDBJ databases">
        <title>Genomic Encyclopedia of Type Strains, Phase III (KMG-III): the genomes of soil and plant-associated and newly described type strains.</title>
        <authorList>
            <person name="Whitman W."/>
        </authorList>
    </citation>
    <scope>NUCLEOTIDE SEQUENCE [LARGE SCALE GENOMIC DNA]</scope>
    <source>
        <strain evidence="4 5">KCTC 19046</strain>
    </source>
</reference>
<gene>
    <name evidence="4" type="ORF">HDG69_001881</name>
</gene>
<dbReference type="CDD" id="cd05254">
    <property type="entry name" value="dTDP_HR_like_SDR_e"/>
    <property type="match status" value="1"/>
</dbReference>
<comment type="caution">
    <text evidence="4">The sequence shown here is derived from an EMBL/GenBank/DDBJ whole genome shotgun (WGS) entry which is preliminary data.</text>
</comment>
<evidence type="ECO:0000256" key="1">
    <source>
        <dbReference type="ARBA" id="ARBA00010944"/>
    </source>
</evidence>